<name>A0A7S2TSU8_9EUKA</name>
<sequence>MLVSLLLAGLLAADAQQLSSVSRISAASLQFQGGNTKGGVFAARQEHLVRRGAMAVRDSGRGRITALQPRAFFGGNDPNSPVAKLKKVFQDYGLVALVFHFSIWSMTLASSYAAVSNGLPVVQYLPHEFQENVSGKAGDLAVAYLATEATGPVRTLFTLSVVPLLARKLKGLQRNVDEEEETASQES</sequence>
<evidence type="ECO:0000259" key="2">
    <source>
        <dbReference type="Pfam" id="PF06916"/>
    </source>
</evidence>
<dbReference type="InterPro" id="IPR009688">
    <property type="entry name" value="FAM210A/B-like_dom"/>
</dbReference>
<proteinExistence type="predicted"/>
<keyword evidence="1" id="KW-0732">Signal</keyword>
<dbReference type="PANTHER" id="PTHR21377">
    <property type="entry name" value="PROTEIN FAM210B, MITOCHONDRIAL"/>
    <property type="match status" value="1"/>
</dbReference>
<dbReference type="PANTHER" id="PTHR21377:SF0">
    <property type="entry name" value="PROTEIN FAM210B, MITOCHONDRIAL"/>
    <property type="match status" value="1"/>
</dbReference>
<feature type="chain" id="PRO_5030539372" description="DUF1279 domain-containing protein" evidence="1">
    <location>
        <begin position="16"/>
        <end position="187"/>
    </location>
</feature>
<dbReference type="InterPro" id="IPR045866">
    <property type="entry name" value="FAM210A/B-like"/>
</dbReference>
<accession>A0A7S2TSU8</accession>
<feature type="domain" description="DUF1279" evidence="2">
    <location>
        <begin position="84"/>
        <end position="164"/>
    </location>
</feature>
<feature type="signal peptide" evidence="1">
    <location>
        <begin position="1"/>
        <end position="15"/>
    </location>
</feature>
<protein>
    <recommendedName>
        <fullName evidence="2">DUF1279 domain-containing protein</fullName>
    </recommendedName>
</protein>
<gene>
    <name evidence="3" type="ORF">LSP00402_LOCUS11443</name>
</gene>
<evidence type="ECO:0000256" key="1">
    <source>
        <dbReference type="SAM" id="SignalP"/>
    </source>
</evidence>
<dbReference type="GO" id="GO:0005739">
    <property type="term" value="C:mitochondrion"/>
    <property type="evidence" value="ECO:0007669"/>
    <property type="project" value="TreeGrafter"/>
</dbReference>
<reference evidence="3" key="1">
    <citation type="submission" date="2021-01" db="EMBL/GenBank/DDBJ databases">
        <authorList>
            <person name="Corre E."/>
            <person name="Pelletier E."/>
            <person name="Niang G."/>
            <person name="Scheremetjew M."/>
            <person name="Finn R."/>
            <person name="Kale V."/>
            <person name="Holt S."/>
            <person name="Cochrane G."/>
            <person name="Meng A."/>
            <person name="Brown T."/>
            <person name="Cohen L."/>
        </authorList>
    </citation>
    <scope>NUCLEOTIDE SEQUENCE</scope>
    <source>
        <strain evidence="3">CCMP622</strain>
    </source>
</reference>
<organism evidence="3">
    <name type="scientific">Lotharella oceanica</name>
    <dbReference type="NCBI Taxonomy" id="641309"/>
    <lineage>
        <taxon>Eukaryota</taxon>
        <taxon>Sar</taxon>
        <taxon>Rhizaria</taxon>
        <taxon>Cercozoa</taxon>
        <taxon>Chlorarachniophyceae</taxon>
        <taxon>Lotharella</taxon>
    </lineage>
</organism>
<dbReference type="EMBL" id="HBHP01018402">
    <property type="protein sequence ID" value="CAD9766952.1"/>
    <property type="molecule type" value="Transcribed_RNA"/>
</dbReference>
<evidence type="ECO:0000313" key="3">
    <source>
        <dbReference type="EMBL" id="CAD9766952.1"/>
    </source>
</evidence>
<dbReference type="AlphaFoldDB" id="A0A7S2TSU8"/>
<dbReference type="Pfam" id="PF06916">
    <property type="entry name" value="FAM210A-B_dom"/>
    <property type="match status" value="1"/>
</dbReference>